<evidence type="ECO:0000256" key="1">
    <source>
        <dbReference type="SAM" id="SignalP"/>
    </source>
</evidence>
<evidence type="ECO:0000313" key="2">
    <source>
        <dbReference type="EMBL" id="CAH0600214.1"/>
    </source>
</evidence>
<dbReference type="Proteomes" id="UP001154114">
    <property type="component" value="Chromosome 3"/>
</dbReference>
<proteinExistence type="predicted"/>
<keyword evidence="3" id="KW-1185">Reference proteome</keyword>
<feature type="signal peptide" evidence="1">
    <location>
        <begin position="1"/>
        <end position="16"/>
    </location>
</feature>
<sequence>MKTFIAFACLIAGITAVPRYGIAGIPDTYNDERIVTGQIVSAIEDLSQSIKDAGLDPLYIKREDSQYALPVPVIFNYAAFIEEVLSTGLSNIKVNRMSYNVLLSRLNFDIELPRIDFAAGNAVGRAIVFSNEVNGQISGQVVIDRIRVEGNVRVNIGIISGISIRSIDIDFSLRGIQSDLRVVIQGKNYSDEINQLLGATIPDTLKAHSADINKLLEIVLLDLINDNL</sequence>
<dbReference type="PANTHER" id="PTHR11008">
    <property type="entry name" value="PROTEIN TAKEOUT-LIKE PROTEIN"/>
    <property type="match status" value="1"/>
</dbReference>
<dbReference type="Gene3D" id="3.15.10.30">
    <property type="entry name" value="Haemolymph juvenile hormone binding protein"/>
    <property type="match status" value="1"/>
</dbReference>
<evidence type="ECO:0000313" key="3">
    <source>
        <dbReference type="Proteomes" id="UP001154114"/>
    </source>
</evidence>
<name>A0A9P0C016_CHRIL</name>
<organism evidence="2 3">
    <name type="scientific">Chrysodeixis includens</name>
    <name type="common">Soybean looper</name>
    <name type="synonym">Pseudoplusia includens</name>
    <dbReference type="NCBI Taxonomy" id="689277"/>
    <lineage>
        <taxon>Eukaryota</taxon>
        <taxon>Metazoa</taxon>
        <taxon>Ecdysozoa</taxon>
        <taxon>Arthropoda</taxon>
        <taxon>Hexapoda</taxon>
        <taxon>Insecta</taxon>
        <taxon>Pterygota</taxon>
        <taxon>Neoptera</taxon>
        <taxon>Endopterygota</taxon>
        <taxon>Lepidoptera</taxon>
        <taxon>Glossata</taxon>
        <taxon>Ditrysia</taxon>
        <taxon>Noctuoidea</taxon>
        <taxon>Noctuidae</taxon>
        <taxon>Plusiinae</taxon>
        <taxon>Chrysodeixis</taxon>
    </lineage>
</organism>
<dbReference type="EMBL" id="LR824006">
    <property type="protein sequence ID" value="CAH0600214.1"/>
    <property type="molecule type" value="Genomic_DNA"/>
</dbReference>
<protein>
    <submittedName>
        <fullName evidence="2">Uncharacterized protein</fullName>
    </submittedName>
</protein>
<dbReference type="Pfam" id="PF06585">
    <property type="entry name" value="JHBP"/>
    <property type="match status" value="1"/>
</dbReference>
<dbReference type="GO" id="GO:0005615">
    <property type="term" value="C:extracellular space"/>
    <property type="evidence" value="ECO:0007669"/>
    <property type="project" value="TreeGrafter"/>
</dbReference>
<accession>A0A9P0C016</accession>
<feature type="chain" id="PRO_5040209219" evidence="1">
    <location>
        <begin position="17"/>
        <end position="228"/>
    </location>
</feature>
<gene>
    <name evidence="2" type="ORF">CINC_LOCUS9186</name>
</gene>
<dbReference type="PANTHER" id="PTHR11008:SF29">
    <property type="entry name" value="IP17226P"/>
    <property type="match status" value="1"/>
</dbReference>
<reference evidence="2" key="1">
    <citation type="submission" date="2021-12" db="EMBL/GenBank/DDBJ databases">
        <authorList>
            <person name="King R."/>
        </authorList>
    </citation>
    <scope>NUCLEOTIDE SEQUENCE</scope>
</reference>
<dbReference type="InterPro" id="IPR010562">
    <property type="entry name" value="Haemolymph_juvenile_hormone-bd"/>
</dbReference>
<dbReference type="AlphaFoldDB" id="A0A9P0C016"/>
<dbReference type="InterPro" id="IPR038606">
    <property type="entry name" value="To_sf"/>
</dbReference>
<dbReference type="OrthoDB" id="7339216at2759"/>
<keyword evidence="1" id="KW-0732">Signal</keyword>